<evidence type="ECO:0000313" key="2">
    <source>
        <dbReference type="Proteomes" id="UP001403385"/>
    </source>
</evidence>
<proteinExistence type="predicted"/>
<dbReference type="Proteomes" id="UP001403385">
    <property type="component" value="Unassembled WGS sequence"/>
</dbReference>
<organism evidence="1 2">
    <name type="scientific">Rapidithrix thailandica</name>
    <dbReference type="NCBI Taxonomy" id="413964"/>
    <lineage>
        <taxon>Bacteria</taxon>
        <taxon>Pseudomonadati</taxon>
        <taxon>Bacteroidota</taxon>
        <taxon>Cytophagia</taxon>
        <taxon>Cytophagales</taxon>
        <taxon>Flammeovirgaceae</taxon>
        <taxon>Rapidithrix</taxon>
    </lineage>
</organism>
<dbReference type="AlphaFoldDB" id="A0AAW9S3A7"/>
<sequence>MLNQKYTYIIFLLFTWLNTSQTGLAHPISVSWAEINVNSQKVEVKLRILAEDLFLYYGLASDQEDRIPVTTLNATAQKHKTFLQKYFQVRTGGRALRSNVTGIELLSSDIKAIAVSDLMEHSLYYHLEFPLTQAPSQLNFFQEFGGPANVINAIMLVQIKQKGVEVHLPFELKKGEHRSVRFDWSKAPTPQNTLSDKFARMKAKQQEETLGISSYSSVYSFIYITPFEVRHEILIPLATLETWLEIPRKDPMMLGVEEQSSALRKITDFFLRHQPIHVNQRQMQASVSRVDFYGLNFKDFAKRPEKQPLSTAHARVGIILSYPLREVPQSVQLTWGLFNKAVRKVNSIVYAFDDNLQAQFTRKSPQYTWKNAGRYSIQTISQVKAETESSWFSFFTGGEAPTEEQARKVFNTLLKNMYQAFDYRHEEQIYDALAISVSGELLSEVYLQIQKSLVMQEQGGAVSHIEEINITSGMQQNRSGENTSEQFNYFATWTVKGTVEHWGHIHERVNRYSALFTLKADDHTWKISKIQLLDQQREAFKTKIRQLWK</sequence>
<reference evidence="1 2" key="1">
    <citation type="submission" date="2024-04" db="EMBL/GenBank/DDBJ databases">
        <title>Novel genus in family Flammeovirgaceae.</title>
        <authorList>
            <person name="Nguyen T.H."/>
            <person name="Vuong T.Q."/>
            <person name="Le H."/>
            <person name="Kim S.-G."/>
        </authorList>
    </citation>
    <scope>NUCLEOTIDE SEQUENCE [LARGE SCALE GENOMIC DNA]</scope>
    <source>
        <strain evidence="1 2">JCM 23209</strain>
    </source>
</reference>
<accession>A0AAW9S3A7</accession>
<dbReference type="EMBL" id="JBDKWZ010000005">
    <property type="protein sequence ID" value="MEN7548348.1"/>
    <property type="molecule type" value="Genomic_DNA"/>
</dbReference>
<name>A0AAW9S3A7_9BACT</name>
<evidence type="ECO:0000313" key="1">
    <source>
        <dbReference type="EMBL" id="MEN7548348.1"/>
    </source>
</evidence>
<comment type="caution">
    <text evidence="1">The sequence shown here is derived from an EMBL/GenBank/DDBJ whole genome shotgun (WGS) entry which is preliminary data.</text>
</comment>
<keyword evidence="2" id="KW-1185">Reference proteome</keyword>
<gene>
    <name evidence="1" type="ORF">AAG747_10545</name>
</gene>
<protein>
    <submittedName>
        <fullName evidence="1">Uncharacterized protein</fullName>
    </submittedName>
</protein>
<dbReference type="RefSeq" id="WP_346821127.1">
    <property type="nucleotide sequence ID" value="NZ_JBDKWZ010000005.1"/>
</dbReference>